<proteinExistence type="predicted"/>
<dbReference type="InterPro" id="IPR050846">
    <property type="entry name" value="TLCD"/>
</dbReference>
<keyword evidence="4 5" id="KW-0472">Membrane</keyword>
<evidence type="ECO:0000259" key="7">
    <source>
        <dbReference type="PROSITE" id="PS50922"/>
    </source>
</evidence>
<keyword evidence="3 6" id="KW-1133">Transmembrane helix</keyword>
<feature type="domain" description="TLC" evidence="7">
    <location>
        <begin position="1"/>
        <end position="183"/>
    </location>
</feature>
<feature type="transmembrane region" description="Helical" evidence="6">
    <location>
        <begin position="148"/>
        <end position="171"/>
    </location>
</feature>
<feature type="transmembrane region" description="Helical" evidence="6">
    <location>
        <begin position="112"/>
        <end position="136"/>
    </location>
</feature>
<evidence type="ECO:0000256" key="1">
    <source>
        <dbReference type="ARBA" id="ARBA00004141"/>
    </source>
</evidence>
<comment type="caution">
    <text evidence="8">The sequence shown here is derived from an EMBL/GenBank/DDBJ whole genome shotgun (WGS) entry which is preliminary data.</text>
</comment>
<evidence type="ECO:0000313" key="8">
    <source>
        <dbReference type="EMBL" id="CAD6333265.1"/>
    </source>
</evidence>
<name>A0A811RTS4_9POAL</name>
<comment type="subcellular location">
    <subcellularLocation>
        <location evidence="1">Membrane</location>
        <topology evidence="1">Multi-pass membrane protein</topology>
    </subcellularLocation>
</comment>
<organism evidence="8 9">
    <name type="scientific">Miscanthus lutarioriparius</name>
    <dbReference type="NCBI Taxonomy" id="422564"/>
    <lineage>
        <taxon>Eukaryota</taxon>
        <taxon>Viridiplantae</taxon>
        <taxon>Streptophyta</taxon>
        <taxon>Embryophyta</taxon>
        <taxon>Tracheophyta</taxon>
        <taxon>Spermatophyta</taxon>
        <taxon>Magnoliopsida</taxon>
        <taxon>Liliopsida</taxon>
        <taxon>Poales</taxon>
        <taxon>Poaceae</taxon>
        <taxon>PACMAD clade</taxon>
        <taxon>Panicoideae</taxon>
        <taxon>Andropogonodae</taxon>
        <taxon>Andropogoneae</taxon>
        <taxon>Saccharinae</taxon>
        <taxon>Miscanthus</taxon>
    </lineage>
</organism>
<gene>
    <name evidence="8" type="ORF">NCGR_LOCUS57363</name>
</gene>
<dbReference type="Pfam" id="PF03798">
    <property type="entry name" value="TRAM_LAG1_CLN8"/>
    <property type="match status" value="1"/>
</dbReference>
<evidence type="ECO:0000256" key="5">
    <source>
        <dbReference type="PROSITE-ProRule" id="PRU00205"/>
    </source>
</evidence>
<evidence type="ECO:0000313" key="9">
    <source>
        <dbReference type="Proteomes" id="UP000604825"/>
    </source>
</evidence>
<evidence type="ECO:0000256" key="3">
    <source>
        <dbReference type="ARBA" id="ARBA00022989"/>
    </source>
</evidence>
<evidence type="ECO:0000256" key="2">
    <source>
        <dbReference type="ARBA" id="ARBA00022692"/>
    </source>
</evidence>
<dbReference type="PANTHER" id="PTHR13439:SF68">
    <property type="entry name" value="TLC DOMAIN-CONTAINING PROTEIN"/>
    <property type="match status" value="1"/>
</dbReference>
<reference evidence="8" key="1">
    <citation type="submission" date="2020-10" db="EMBL/GenBank/DDBJ databases">
        <authorList>
            <person name="Han B."/>
            <person name="Lu T."/>
            <person name="Zhao Q."/>
            <person name="Huang X."/>
            <person name="Zhao Y."/>
        </authorList>
    </citation>
    <scope>NUCLEOTIDE SEQUENCE</scope>
</reference>
<sequence>MKKIEWNNRGMSTVHAVFITMMSVYLVFLSDLFSDQLDDPVTFRSSHLSNFTLGVSVGYFIADLAMIFWFYPSLGGMEYLYTYTFLISETTTPGINLRWFLDVAGKKNSKAYIVNGVAMFVTWLMVRIVLFIYLFYHILTNYDQVKQMDTFACVLISVAPIILFTMNVIWFSKIVKGLKKTLAKRHAE</sequence>
<protein>
    <recommendedName>
        <fullName evidence="7">TLC domain-containing protein</fullName>
    </recommendedName>
</protein>
<dbReference type="OrthoDB" id="10266980at2759"/>
<dbReference type="EMBL" id="CAJGYO010000017">
    <property type="protein sequence ID" value="CAD6333265.1"/>
    <property type="molecule type" value="Genomic_DNA"/>
</dbReference>
<dbReference type="GO" id="GO:0055088">
    <property type="term" value="P:lipid homeostasis"/>
    <property type="evidence" value="ECO:0007669"/>
    <property type="project" value="TreeGrafter"/>
</dbReference>
<dbReference type="Proteomes" id="UP000604825">
    <property type="component" value="Unassembled WGS sequence"/>
</dbReference>
<dbReference type="GO" id="GO:0016020">
    <property type="term" value="C:membrane"/>
    <property type="evidence" value="ECO:0007669"/>
    <property type="project" value="UniProtKB-SubCell"/>
</dbReference>
<dbReference type="GO" id="GO:0005783">
    <property type="term" value="C:endoplasmic reticulum"/>
    <property type="evidence" value="ECO:0007669"/>
    <property type="project" value="TreeGrafter"/>
</dbReference>
<keyword evidence="9" id="KW-1185">Reference proteome</keyword>
<keyword evidence="2 5" id="KW-0812">Transmembrane</keyword>
<dbReference type="InterPro" id="IPR006634">
    <property type="entry name" value="TLC-dom"/>
</dbReference>
<evidence type="ECO:0000256" key="4">
    <source>
        <dbReference type="ARBA" id="ARBA00023136"/>
    </source>
</evidence>
<feature type="transmembrane region" description="Helical" evidence="6">
    <location>
        <begin position="12"/>
        <end position="30"/>
    </location>
</feature>
<dbReference type="PANTHER" id="PTHR13439">
    <property type="entry name" value="CT120 PROTEIN"/>
    <property type="match status" value="1"/>
</dbReference>
<dbReference type="PROSITE" id="PS50922">
    <property type="entry name" value="TLC"/>
    <property type="match status" value="1"/>
</dbReference>
<dbReference type="AlphaFoldDB" id="A0A811RTS4"/>
<evidence type="ECO:0000256" key="6">
    <source>
        <dbReference type="SAM" id="Phobius"/>
    </source>
</evidence>
<feature type="transmembrane region" description="Helical" evidence="6">
    <location>
        <begin position="50"/>
        <end position="71"/>
    </location>
</feature>
<accession>A0A811RTS4</accession>
<dbReference type="SMART" id="SM00724">
    <property type="entry name" value="TLC"/>
    <property type="match status" value="1"/>
</dbReference>